<dbReference type="EMBL" id="NPEX01000445">
    <property type="protein sequence ID" value="RAI37466.1"/>
    <property type="molecule type" value="Genomic_DNA"/>
</dbReference>
<organism evidence="8 9">
    <name type="scientific">Rhodoplanes roseus</name>
    <dbReference type="NCBI Taxonomy" id="29409"/>
    <lineage>
        <taxon>Bacteria</taxon>
        <taxon>Pseudomonadati</taxon>
        <taxon>Pseudomonadota</taxon>
        <taxon>Alphaproteobacteria</taxon>
        <taxon>Hyphomicrobiales</taxon>
        <taxon>Nitrobacteraceae</taxon>
        <taxon>Rhodoplanes</taxon>
    </lineage>
</organism>
<dbReference type="GO" id="GO:0000271">
    <property type="term" value="P:polysaccharide biosynthetic process"/>
    <property type="evidence" value="ECO:0007669"/>
    <property type="project" value="TreeGrafter"/>
</dbReference>
<dbReference type="InterPro" id="IPR000888">
    <property type="entry name" value="RmlC-like"/>
</dbReference>
<dbReference type="NCBIfam" id="TIGR01221">
    <property type="entry name" value="rmlC"/>
    <property type="match status" value="1"/>
</dbReference>
<dbReference type="OrthoDB" id="9800680at2"/>
<evidence type="ECO:0000313" key="9">
    <source>
        <dbReference type="Proteomes" id="UP000249130"/>
    </source>
</evidence>
<accession>A0A327KH58</accession>
<name>A0A327KH58_9BRAD</name>
<feature type="active site" description="Proton acceptor" evidence="5">
    <location>
        <position position="13"/>
    </location>
</feature>
<dbReference type="InterPro" id="IPR014710">
    <property type="entry name" value="RmlC-like_jellyroll"/>
</dbReference>
<reference evidence="8 9" key="1">
    <citation type="submission" date="2017-07" db="EMBL/GenBank/DDBJ databases">
        <title>Draft Genome Sequences of Select Purple Nonsulfur Bacteria.</title>
        <authorList>
            <person name="Lasarre B."/>
            <person name="Mckinlay J.B."/>
        </authorList>
    </citation>
    <scope>NUCLEOTIDE SEQUENCE [LARGE SCALE GENOMIC DNA]</scope>
    <source>
        <strain evidence="8 9">DSM 5909</strain>
    </source>
</reference>
<dbReference type="PANTHER" id="PTHR21047">
    <property type="entry name" value="DTDP-6-DEOXY-D-GLUCOSE-3,5 EPIMERASE"/>
    <property type="match status" value="1"/>
</dbReference>
<evidence type="ECO:0000256" key="4">
    <source>
        <dbReference type="ARBA" id="ARBA00019595"/>
    </source>
</evidence>
<dbReference type="PANTHER" id="PTHR21047:SF2">
    <property type="entry name" value="THYMIDINE DIPHOSPHO-4-KETO-RHAMNOSE 3,5-EPIMERASE"/>
    <property type="match status" value="1"/>
</dbReference>
<comment type="similarity">
    <text evidence="7">Belongs to the dTDP-4-dehydrorhamnose 3,5-epimerase family.</text>
</comment>
<dbReference type="UniPathway" id="UPA00124"/>
<dbReference type="Pfam" id="PF00908">
    <property type="entry name" value="dTDP_sugar_isom"/>
    <property type="match status" value="1"/>
</dbReference>
<comment type="caution">
    <text evidence="8">The sequence shown here is derived from an EMBL/GenBank/DDBJ whole genome shotgun (WGS) entry which is preliminary data.</text>
</comment>
<dbReference type="EC" id="5.1.3.13" evidence="3 7"/>
<dbReference type="RefSeq" id="WP_111423040.1">
    <property type="nucleotide sequence ID" value="NZ_NPEX01000445.1"/>
</dbReference>
<sequence>SYSARRGTVRGLHFQVPPHGQGKLVRVLRGRIYDVAVDIRRGSPTFGRFVAAELTAERGEQLWIPVGFAHGFCTLDDDCDVAYKVTDFYAPACEGGIAFDDPQIGIPWPVERADVSLSDKDTTYPRLAAFESPFAYDGEPLRALGPA</sequence>
<feature type="non-terminal residue" evidence="8">
    <location>
        <position position="1"/>
    </location>
</feature>
<dbReference type="InterPro" id="IPR011051">
    <property type="entry name" value="RmlC_Cupin_sf"/>
</dbReference>
<comment type="function">
    <text evidence="2 7">Catalyzes the epimerization of the C3' and C5'positions of dTDP-6-deoxy-D-xylo-4-hexulose, forming dTDP-6-deoxy-L-lyxo-4-hexulose.</text>
</comment>
<evidence type="ECO:0000313" key="8">
    <source>
        <dbReference type="EMBL" id="RAI37466.1"/>
    </source>
</evidence>
<evidence type="ECO:0000256" key="5">
    <source>
        <dbReference type="PIRSR" id="PIRSR600888-1"/>
    </source>
</evidence>
<proteinExistence type="inferred from homology"/>
<evidence type="ECO:0000256" key="2">
    <source>
        <dbReference type="ARBA" id="ARBA00001997"/>
    </source>
</evidence>
<dbReference type="GO" id="GO:0008830">
    <property type="term" value="F:dTDP-4-dehydrorhamnose 3,5-epimerase activity"/>
    <property type="evidence" value="ECO:0007669"/>
    <property type="project" value="UniProtKB-UniRule"/>
</dbReference>
<dbReference type="GO" id="GO:0019305">
    <property type="term" value="P:dTDP-rhamnose biosynthetic process"/>
    <property type="evidence" value="ECO:0007669"/>
    <property type="project" value="UniProtKB-UniRule"/>
</dbReference>
<evidence type="ECO:0000256" key="1">
    <source>
        <dbReference type="ARBA" id="ARBA00001298"/>
    </source>
</evidence>
<comment type="subunit">
    <text evidence="7">Homodimer.</text>
</comment>
<dbReference type="GO" id="GO:0005829">
    <property type="term" value="C:cytosol"/>
    <property type="evidence" value="ECO:0007669"/>
    <property type="project" value="TreeGrafter"/>
</dbReference>
<feature type="active site" description="Proton donor" evidence="5">
    <location>
        <position position="83"/>
    </location>
</feature>
<evidence type="ECO:0000256" key="7">
    <source>
        <dbReference type="RuleBase" id="RU364069"/>
    </source>
</evidence>
<keyword evidence="7" id="KW-0413">Isomerase</keyword>
<evidence type="ECO:0000256" key="6">
    <source>
        <dbReference type="PIRSR" id="PIRSR600888-3"/>
    </source>
</evidence>
<keyword evidence="9" id="KW-1185">Reference proteome</keyword>
<protein>
    <recommendedName>
        <fullName evidence="4 7">dTDP-4-dehydrorhamnose 3,5-epimerase</fullName>
        <ecNumber evidence="3 7">5.1.3.13</ecNumber>
    </recommendedName>
    <alternativeName>
        <fullName evidence="7">Thymidine diphospho-4-keto-rhamnose 3,5-epimerase</fullName>
    </alternativeName>
</protein>
<gene>
    <name evidence="8" type="primary">rfbC</name>
    <name evidence="8" type="ORF">CH341_29595</name>
</gene>
<comment type="catalytic activity">
    <reaction evidence="1 7">
        <text>dTDP-4-dehydro-6-deoxy-alpha-D-glucose = dTDP-4-dehydro-beta-L-rhamnose</text>
        <dbReference type="Rhea" id="RHEA:16969"/>
        <dbReference type="ChEBI" id="CHEBI:57649"/>
        <dbReference type="ChEBI" id="CHEBI:62830"/>
        <dbReference type="EC" id="5.1.3.13"/>
    </reaction>
</comment>
<evidence type="ECO:0000256" key="3">
    <source>
        <dbReference type="ARBA" id="ARBA00012098"/>
    </source>
</evidence>
<dbReference type="SUPFAM" id="SSF51182">
    <property type="entry name" value="RmlC-like cupins"/>
    <property type="match status" value="1"/>
</dbReference>
<dbReference type="Proteomes" id="UP000249130">
    <property type="component" value="Unassembled WGS sequence"/>
</dbReference>
<dbReference type="AlphaFoldDB" id="A0A327KH58"/>
<dbReference type="Gene3D" id="2.60.120.10">
    <property type="entry name" value="Jelly Rolls"/>
    <property type="match status" value="1"/>
</dbReference>
<feature type="site" description="Participates in a stacking interaction with the thymidine ring of dTDP-4-oxo-6-deoxyglucose" evidence="6">
    <location>
        <position position="89"/>
    </location>
</feature>
<comment type="pathway">
    <text evidence="7">Carbohydrate biosynthesis; dTDP-L-rhamnose biosynthesis.</text>
</comment>
<dbReference type="CDD" id="cd00438">
    <property type="entry name" value="cupin_RmlC"/>
    <property type="match status" value="1"/>
</dbReference>